<dbReference type="EMBL" id="MWWR01000012">
    <property type="protein sequence ID" value="OZG51057.1"/>
    <property type="molecule type" value="Genomic_DNA"/>
</dbReference>
<dbReference type="InterPro" id="IPR036188">
    <property type="entry name" value="FAD/NAD-bd_sf"/>
</dbReference>
<evidence type="ECO:0000256" key="4">
    <source>
        <dbReference type="ARBA" id="ARBA00012792"/>
    </source>
</evidence>
<feature type="domain" description="FAD-dependent oxidoreductase 2 FAD-binding" evidence="14">
    <location>
        <begin position="11"/>
        <end position="423"/>
    </location>
</feature>
<dbReference type="InterPro" id="IPR015939">
    <property type="entry name" value="Fum_Rdtase/Succ_DH_flav-like_C"/>
</dbReference>
<evidence type="ECO:0000256" key="9">
    <source>
        <dbReference type="ARBA" id="ARBA00023002"/>
    </source>
</evidence>
<evidence type="ECO:0000259" key="14">
    <source>
        <dbReference type="Pfam" id="PF00890"/>
    </source>
</evidence>
<evidence type="ECO:0000313" key="16">
    <source>
        <dbReference type="EMBL" id="OZG51057.1"/>
    </source>
</evidence>
<dbReference type="PROSITE" id="PS00504">
    <property type="entry name" value="FRD_SDH_FAD_BINDING"/>
    <property type="match status" value="1"/>
</dbReference>
<dbReference type="SUPFAM" id="SSF46977">
    <property type="entry name" value="Succinate dehydrogenase/fumarate reductase flavoprotein C-terminal domain"/>
    <property type="match status" value="1"/>
</dbReference>
<keyword evidence="9" id="KW-0560">Oxidoreductase</keyword>
<evidence type="ECO:0000256" key="7">
    <source>
        <dbReference type="ARBA" id="ARBA00022827"/>
    </source>
</evidence>
<gene>
    <name evidence="16" type="ORF">PSRA_1351</name>
</gene>
<organism evidence="16 17">
    <name type="scientific">Pseudoscardovia radai</name>
    <dbReference type="NCBI Taxonomy" id="987066"/>
    <lineage>
        <taxon>Bacteria</taxon>
        <taxon>Bacillati</taxon>
        <taxon>Actinomycetota</taxon>
        <taxon>Actinomycetes</taxon>
        <taxon>Bifidobacteriales</taxon>
        <taxon>Bifidobacteriaceae</taxon>
        <taxon>Pseudoscardovia</taxon>
    </lineage>
</organism>
<sequence length="649" mass="69435">MSPHQVKNNYDLVIVGAGAAGLSAALGFLRTFDTATAGREPDVLVISKLQSLRSHTGSAEGGIAASLGNVEKDDWHWHYYDTVKGGDYLVDQDMARILARDAPRTVIELEHDGVAFSRLENGRIAQRLFGGHTADFGKASIHRTAYAADRIGHQILHSLWQQCVAENVEFAEEWYVTDLDVERDSTGAAACHGLVVLDTHTGRTHAIRASHVILATGGAGRLFHTTSNSWDLTGDGMALVLRAGLDLEDSEFIQFHPTGLAHTGILLSEAARGEGGVLRNSEGEAFMARYAPGHADLAARDVVTRSIYSEIEAGRGVADPMDPDGPKDCVWLDLTAVGRETLETKIPEVYSTIRTYAGIDAATDWVPVKPTAHYTMGGIPIDQDGRVYEYASGERRFVTGLYAAGECSCGSVHGANRLGANSLLDACLFGHRAGVAVARRTMDAAADATGPSATPSATPGAGDDALARLLERRNEIIDSLLPRSPQTADTPRTTGVSQNVTAANQETNGHASTGAADNADNPYAVMARLGSVMERNCAVHCSAESIAHARAAIDSSIAPAAERLTAHSATRSFNQELTAILETRNLVTVARTVLAASDARKESRGSLKRDDYPERDDEHFLRHSHVTAAGDVTWEPVTIVDFAPQARTY</sequence>
<dbReference type="GO" id="GO:0005886">
    <property type="term" value="C:plasma membrane"/>
    <property type="evidence" value="ECO:0007669"/>
    <property type="project" value="TreeGrafter"/>
</dbReference>
<evidence type="ECO:0000256" key="8">
    <source>
        <dbReference type="ARBA" id="ARBA00022982"/>
    </source>
</evidence>
<keyword evidence="13" id="KW-1133">Transmembrane helix</keyword>
<feature type="active site" description="Proton acceptor" evidence="12">
    <location>
        <position position="300"/>
    </location>
</feature>
<keyword evidence="5" id="KW-0813">Transport</keyword>
<dbReference type="SUPFAM" id="SSF51905">
    <property type="entry name" value="FAD/NAD(P)-binding domain"/>
    <property type="match status" value="1"/>
</dbReference>
<dbReference type="GO" id="GO:0008177">
    <property type="term" value="F:succinate dehydrogenase (quinone) activity"/>
    <property type="evidence" value="ECO:0007669"/>
    <property type="project" value="UniProtKB-EC"/>
</dbReference>
<dbReference type="PANTHER" id="PTHR11632:SF51">
    <property type="entry name" value="SUCCINATE DEHYDROGENASE [UBIQUINONE] FLAVOPROTEIN SUBUNIT, MITOCHONDRIAL"/>
    <property type="match status" value="1"/>
</dbReference>
<dbReference type="InterPro" id="IPR030664">
    <property type="entry name" value="SdhA/FrdA/AprA"/>
</dbReference>
<comment type="subcellular location">
    <subcellularLocation>
        <location evidence="2">Membrane</location>
        <topology evidence="2">Peripheral membrane protein</topology>
    </subcellularLocation>
</comment>
<dbReference type="Pfam" id="PF00890">
    <property type="entry name" value="FAD_binding_2"/>
    <property type="match status" value="1"/>
</dbReference>
<comment type="caution">
    <text evidence="16">The sequence shown here is derived from an EMBL/GenBank/DDBJ whole genome shotgun (WGS) entry which is preliminary data.</text>
</comment>
<protein>
    <recommendedName>
        <fullName evidence="4">succinate dehydrogenase</fullName>
        <ecNumber evidence="4">1.3.5.1</ecNumber>
    </recommendedName>
</protein>
<dbReference type="Proteomes" id="UP000216725">
    <property type="component" value="Unassembled WGS sequence"/>
</dbReference>
<dbReference type="GO" id="GO:0009061">
    <property type="term" value="P:anaerobic respiration"/>
    <property type="evidence" value="ECO:0007669"/>
    <property type="project" value="TreeGrafter"/>
</dbReference>
<accession>A0A261EW56</accession>
<dbReference type="InterPro" id="IPR027477">
    <property type="entry name" value="Succ_DH/fumarate_Rdtase_cat_sf"/>
</dbReference>
<keyword evidence="6" id="KW-0285">Flavoprotein</keyword>
<dbReference type="FunFam" id="3.90.700.10:FF:000005">
    <property type="entry name" value="Succinate dehydrogenase flavoprotein subunit"/>
    <property type="match status" value="1"/>
</dbReference>
<evidence type="ECO:0000256" key="12">
    <source>
        <dbReference type="PIRSR" id="PIRSR630664-50"/>
    </source>
</evidence>
<dbReference type="PANTHER" id="PTHR11632">
    <property type="entry name" value="SUCCINATE DEHYDROGENASE 2 FLAVOPROTEIN SUBUNIT"/>
    <property type="match status" value="1"/>
</dbReference>
<keyword evidence="10 13" id="KW-0472">Membrane</keyword>
<dbReference type="GO" id="GO:0050660">
    <property type="term" value="F:flavin adenine dinucleotide binding"/>
    <property type="evidence" value="ECO:0007669"/>
    <property type="project" value="TreeGrafter"/>
</dbReference>
<dbReference type="RefSeq" id="WP_094661157.1">
    <property type="nucleotide sequence ID" value="NZ_MWWR01000012.1"/>
</dbReference>
<keyword evidence="7" id="KW-0274">FAD</keyword>
<dbReference type="EC" id="1.3.5.1" evidence="4"/>
<dbReference type="GO" id="GO:0009055">
    <property type="term" value="F:electron transfer activity"/>
    <property type="evidence" value="ECO:0007669"/>
    <property type="project" value="TreeGrafter"/>
</dbReference>
<evidence type="ECO:0000256" key="13">
    <source>
        <dbReference type="SAM" id="Phobius"/>
    </source>
</evidence>
<keyword evidence="8" id="KW-0249">Electron transport</keyword>
<dbReference type="AlphaFoldDB" id="A0A261EW56"/>
<evidence type="ECO:0000256" key="2">
    <source>
        <dbReference type="ARBA" id="ARBA00004170"/>
    </source>
</evidence>
<evidence type="ECO:0000256" key="6">
    <source>
        <dbReference type="ARBA" id="ARBA00022630"/>
    </source>
</evidence>
<dbReference type="InterPro" id="IPR037099">
    <property type="entry name" value="Fum_R/Succ_DH_flav-like_C_sf"/>
</dbReference>
<evidence type="ECO:0000256" key="10">
    <source>
        <dbReference type="ARBA" id="ARBA00023136"/>
    </source>
</evidence>
<dbReference type="OrthoDB" id="9805351at2"/>
<comment type="cofactor">
    <cofactor evidence="1">
        <name>FAD</name>
        <dbReference type="ChEBI" id="CHEBI:57692"/>
    </cofactor>
</comment>
<evidence type="ECO:0000256" key="5">
    <source>
        <dbReference type="ARBA" id="ARBA00022448"/>
    </source>
</evidence>
<dbReference type="InterPro" id="IPR003952">
    <property type="entry name" value="FRD_SDH_FAD_BS"/>
</dbReference>
<dbReference type="SUPFAM" id="SSF56425">
    <property type="entry name" value="Succinate dehydrogenase/fumarate reductase flavoprotein, catalytic domain"/>
    <property type="match status" value="1"/>
</dbReference>
<comment type="similarity">
    <text evidence="3">Belongs to the FAD-dependent oxidoreductase 2 family. FRD/SDH subfamily.</text>
</comment>
<name>A0A261EW56_9BIFI</name>
<keyword evidence="17" id="KW-1185">Reference proteome</keyword>
<evidence type="ECO:0000256" key="1">
    <source>
        <dbReference type="ARBA" id="ARBA00001974"/>
    </source>
</evidence>
<feature type="transmembrane region" description="Helical" evidence="13">
    <location>
        <begin position="12"/>
        <end position="32"/>
    </location>
</feature>
<dbReference type="InterPro" id="IPR003953">
    <property type="entry name" value="FAD-dep_OxRdtase_2_FAD-bd"/>
</dbReference>
<dbReference type="Gene3D" id="3.90.700.10">
    <property type="entry name" value="Succinate dehydrogenase/fumarate reductase flavoprotein, catalytic domain"/>
    <property type="match status" value="1"/>
</dbReference>
<evidence type="ECO:0000256" key="11">
    <source>
        <dbReference type="ARBA" id="ARBA00049220"/>
    </source>
</evidence>
<evidence type="ECO:0000256" key="3">
    <source>
        <dbReference type="ARBA" id="ARBA00008040"/>
    </source>
</evidence>
<evidence type="ECO:0000313" key="17">
    <source>
        <dbReference type="Proteomes" id="UP000216725"/>
    </source>
</evidence>
<keyword evidence="13" id="KW-0812">Transmembrane</keyword>
<dbReference type="Gene3D" id="1.20.58.100">
    <property type="entry name" value="Fumarate reductase/succinate dehydrogenase flavoprotein-like, C-terminal domain"/>
    <property type="match status" value="1"/>
</dbReference>
<evidence type="ECO:0000259" key="15">
    <source>
        <dbReference type="Pfam" id="PF02910"/>
    </source>
</evidence>
<feature type="domain" description="Fumarate reductase/succinate dehydrogenase flavoprotein-like C-terminal" evidence="15">
    <location>
        <begin position="528"/>
        <end position="649"/>
    </location>
</feature>
<comment type="catalytic activity">
    <reaction evidence="11">
        <text>a quinone + succinate = fumarate + a quinol</text>
        <dbReference type="Rhea" id="RHEA:40523"/>
        <dbReference type="ChEBI" id="CHEBI:24646"/>
        <dbReference type="ChEBI" id="CHEBI:29806"/>
        <dbReference type="ChEBI" id="CHEBI:30031"/>
        <dbReference type="ChEBI" id="CHEBI:132124"/>
        <dbReference type="EC" id="1.3.5.1"/>
    </reaction>
</comment>
<dbReference type="Gene3D" id="3.50.50.60">
    <property type="entry name" value="FAD/NAD(P)-binding domain"/>
    <property type="match status" value="1"/>
</dbReference>
<dbReference type="Pfam" id="PF02910">
    <property type="entry name" value="Succ_DH_flav_C"/>
    <property type="match status" value="1"/>
</dbReference>
<dbReference type="GO" id="GO:0033765">
    <property type="term" value="F:steroid dehydrogenase activity, acting on the CH-CH group of donors"/>
    <property type="evidence" value="ECO:0007669"/>
    <property type="project" value="UniProtKB-ARBA"/>
</dbReference>
<proteinExistence type="inferred from homology"/>
<reference evidence="16 17" key="1">
    <citation type="journal article" date="2017" name="BMC Genomics">
        <title>Comparative genomic and phylogenomic analyses of the Bifidobacteriaceae family.</title>
        <authorList>
            <person name="Lugli G.A."/>
            <person name="Milani C."/>
            <person name="Turroni F."/>
            <person name="Duranti S."/>
            <person name="Mancabelli L."/>
            <person name="Mangifesta M."/>
            <person name="Ferrario C."/>
            <person name="Modesto M."/>
            <person name="Mattarelli P."/>
            <person name="Jiri K."/>
            <person name="van Sinderen D."/>
            <person name="Ventura M."/>
        </authorList>
    </citation>
    <scope>NUCLEOTIDE SEQUENCE [LARGE SCALE GENOMIC DNA]</scope>
    <source>
        <strain evidence="16 17">DSM 24742</strain>
    </source>
</reference>